<accession>A0A0K8P501</accession>
<dbReference type="SUPFAM" id="SSF53254">
    <property type="entry name" value="Phosphoglycerate mutase-like"/>
    <property type="match status" value="1"/>
</dbReference>
<dbReference type="Gene3D" id="3.40.50.1240">
    <property type="entry name" value="Phosphoglycerate mutase-like"/>
    <property type="match status" value="1"/>
</dbReference>
<evidence type="ECO:0008006" key="3">
    <source>
        <dbReference type="Google" id="ProtNLM"/>
    </source>
</evidence>
<reference evidence="2" key="1">
    <citation type="submission" date="2015-07" db="EMBL/GenBank/DDBJ databases">
        <title>Discovery of a poly(ethylene terephthalate assimilation.</title>
        <authorList>
            <person name="Yoshida S."/>
            <person name="Hiraga K."/>
            <person name="Takehana T."/>
            <person name="Taniguchi I."/>
            <person name="Yamaji H."/>
            <person name="Maeda Y."/>
            <person name="Toyohara K."/>
            <person name="Miyamoto K."/>
            <person name="Kimura Y."/>
            <person name="Oda K."/>
        </authorList>
    </citation>
    <scope>NUCLEOTIDE SEQUENCE [LARGE SCALE GENOMIC DNA]</scope>
    <source>
        <strain evidence="2">NBRC 110686 / TISTR 2288 / 201-F6</strain>
    </source>
</reference>
<proteinExistence type="predicted"/>
<name>A0A0K8P501_PISS1</name>
<dbReference type="Pfam" id="PF00300">
    <property type="entry name" value="His_Phos_1"/>
    <property type="match status" value="1"/>
</dbReference>
<gene>
    <name evidence="1" type="ORF">ISF6_3596</name>
</gene>
<comment type="caution">
    <text evidence="1">The sequence shown here is derived from an EMBL/GenBank/DDBJ whole genome shotgun (WGS) entry which is preliminary data.</text>
</comment>
<dbReference type="STRING" id="1547922.ISF6_3596"/>
<protein>
    <recommendedName>
        <fullName evidence="3">Phosphoglycerate mutase family protein</fullName>
    </recommendedName>
</protein>
<dbReference type="InterPro" id="IPR013078">
    <property type="entry name" value="His_Pase_superF_clade-1"/>
</dbReference>
<dbReference type="EMBL" id="BBYR01000053">
    <property type="protein sequence ID" value="GAP37651.1"/>
    <property type="molecule type" value="Genomic_DNA"/>
</dbReference>
<dbReference type="Proteomes" id="UP000037660">
    <property type="component" value="Unassembled WGS sequence"/>
</dbReference>
<evidence type="ECO:0000313" key="1">
    <source>
        <dbReference type="EMBL" id="GAP37651.1"/>
    </source>
</evidence>
<dbReference type="SMART" id="SM00855">
    <property type="entry name" value="PGAM"/>
    <property type="match status" value="1"/>
</dbReference>
<dbReference type="InterPro" id="IPR029033">
    <property type="entry name" value="His_PPase_superfam"/>
</dbReference>
<dbReference type="CDD" id="cd07040">
    <property type="entry name" value="HP"/>
    <property type="match status" value="1"/>
</dbReference>
<keyword evidence="2" id="KW-1185">Reference proteome</keyword>
<evidence type="ECO:0000313" key="2">
    <source>
        <dbReference type="Proteomes" id="UP000037660"/>
    </source>
</evidence>
<organism evidence="1 2">
    <name type="scientific">Piscinibacter sakaiensis</name>
    <name type="common">Ideonella sakaiensis</name>
    <dbReference type="NCBI Taxonomy" id="1547922"/>
    <lineage>
        <taxon>Bacteria</taxon>
        <taxon>Pseudomonadati</taxon>
        <taxon>Pseudomonadota</taxon>
        <taxon>Betaproteobacteria</taxon>
        <taxon>Burkholderiales</taxon>
        <taxon>Sphaerotilaceae</taxon>
        <taxon>Piscinibacter</taxon>
    </lineage>
</organism>
<sequence length="180" mass="19082">MLALGPGLPRPAAAQGEGDWAALRDGRIVLFRHAEAPGTGDPPQFRLGDCSTQRNLSEGGRDQARRLGAAFRARGIAVGELRSSQWCRTRDTAELAFPGRLREDADFNSFFGRGDSAQEQAQTQAARATLARWRGPGVLVVVTHQVNITALTGIYPASGEGVVLQPGADGALAVVGRVRP</sequence>
<dbReference type="AlphaFoldDB" id="A0A0K8P501"/>
<reference evidence="1 2" key="2">
    <citation type="journal article" date="2016" name="Science">
        <title>A bacterium that degrades and assimilates poly(ethylene terephthalate).</title>
        <authorList>
            <person name="Yoshida S."/>
            <person name="Hiraga K."/>
            <person name="Takehana T."/>
            <person name="Taniguchi I."/>
            <person name="Yamaji H."/>
            <person name="Maeda Y."/>
            <person name="Toyohara K."/>
            <person name="Miyamoto K."/>
            <person name="Kimura Y."/>
            <person name="Oda K."/>
        </authorList>
    </citation>
    <scope>NUCLEOTIDE SEQUENCE [LARGE SCALE GENOMIC DNA]</scope>
    <source>
        <strain evidence="2">NBRC 110686 / TISTR 2288 / 201-F6</strain>
    </source>
</reference>